<evidence type="ECO:0000313" key="1">
    <source>
        <dbReference type="EMBL" id="MCF5057516.1"/>
    </source>
</evidence>
<evidence type="ECO:0000313" key="2">
    <source>
        <dbReference type="Proteomes" id="UP000814172"/>
    </source>
</evidence>
<dbReference type="Proteomes" id="UP000814172">
    <property type="component" value="Unassembled WGS sequence"/>
</dbReference>
<dbReference type="AlphaFoldDB" id="A0AAW5A460"/>
<organism evidence="1 2">
    <name type="scientific">Pseudomonas proteolytica</name>
    <dbReference type="NCBI Taxonomy" id="219574"/>
    <lineage>
        <taxon>Bacteria</taxon>
        <taxon>Pseudomonadati</taxon>
        <taxon>Pseudomonadota</taxon>
        <taxon>Gammaproteobacteria</taxon>
        <taxon>Pseudomonadales</taxon>
        <taxon>Pseudomonadaceae</taxon>
        <taxon>Pseudomonas</taxon>
    </lineage>
</organism>
<dbReference type="RefSeq" id="WP_236299542.1">
    <property type="nucleotide sequence ID" value="NZ_WKEB01000067.1"/>
</dbReference>
<evidence type="ECO:0008006" key="3">
    <source>
        <dbReference type="Google" id="ProtNLM"/>
    </source>
</evidence>
<sequence>MTDQAQRLEIATVRAEIGSNITYRFNNDAIDAGGIPTESGDIKNLKLIIKEIEDKASVSTSIYTTVAAGLAATSEGGMFLVQSDEDDEVYVVWRKVGGVAVDTGKRALSSQAAEDAVNAAQDSADAAEASALAAHESAINSARAVDSIAALKALDSSNIQRATVIGYYAKGDGGGGVYYADLTDTTTADNGGTVIVAADGARWKLATTDVVDIRQFGARNGSATSSSPQAQKAFDDGGTKSAADGVYLLGSTVSYDHSAADFPHTGDPSKRLTFLGNSMGNTIFEVSPGVPIGFQLKGGISAGSQGGWGYSRFGNLSIIGKARSMVPAERVGAGIDHKSLGYDHLSNISVQHMDVGFSIRDCLSNEYTNLYARENNIGLAVARSVVGGTLPNAMIFSKVVATGNSTTGVYFDLMGAGNSWTGGSIEGNGTPGSPSSFGFKANLLGDNGLACLDMSSGYFESNAGVADLDLDNVGTAPVLVIVRNTQFHRLSNVHFTTRNIRLRSTGGGSLTLILQGCGFVSGGDYDPDPSRPFIDAGANCKVVGWDTCTTNEVVSVGSSFNSASSAAISGSALGNGTILNAPFNTVLTRINPGEYKMSTPNGYGSTTDGYVPTVVPIGLVADVRLAYITRNSANEFQFAFRGPTTTPYQDSDFMFTIEKSK</sequence>
<proteinExistence type="predicted"/>
<dbReference type="EMBL" id="WKEW01000028">
    <property type="protein sequence ID" value="MCF5057516.1"/>
    <property type="molecule type" value="Genomic_DNA"/>
</dbReference>
<reference evidence="1 2" key="1">
    <citation type="submission" date="2019-11" db="EMBL/GenBank/DDBJ databases">
        <title>Epiphytic Pseudomonas syringae from cherry orchards.</title>
        <authorList>
            <person name="Hulin M.T."/>
        </authorList>
    </citation>
    <scope>NUCLEOTIDE SEQUENCE [LARGE SCALE GENOMIC DNA]</scope>
    <source>
        <strain evidence="1 2">PA-6-9F</strain>
    </source>
</reference>
<comment type="caution">
    <text evidence="1">The sequence shown here is derived from an EMBL/GenBank/DDBJ whole genome shotgun (WGS) entry which is preliminary data.</text>
</comment>
<gene>
    <name evidence="1" type="ORF">GIW75_11185</name>
</gene>
<keyword evidence="2" id="KW-1185">Reference proteome</keyword>
<accession>A0AAW5A460</accession>
<protein>
    <recommendedName>
        <fullName evidence="3">Tail fiber protein</fullName>
    </recommendedName>
</protein>
<name>A0AAW5A460_9PSED</name>